<gene>
    <name evidence="1" type="ORF">BKA08_003138</name>
</gene>
<protein>
    <submittedName>
        <fullName evidence="1">Uncharacterized protein</fullName>
    </submittedName>
</protein>
<organism evidence="1 2">
    <name type="scientific">Nocardioides marinisabuli</name>
    <dbReference type="NCBI Taxonomy" id="419476"/>
    <lineage>
        <taxon>Bacteria</taxon>
        <taxon>Bacillati</taxon>
        <taxon>Actinomycetota</taxon>
        <taxon>Actinomycetes</taxon>
        <taxon>Propionibacteriales</taxon>
        <taxon>Nocardioidaceae</taxon>
        <taxon>Nocardioides</taxon>
    </lineage>
</organism>
<dbReference type="AlphaFoldDB" id="A0A7Y9JRV8"/>
<dbReference type="RefSeq" id="WP_179616439.1">
    <property type="nucleotide sequence ID" value="NZ_CP059163.1"/>
</dbReference>
<keyword evidence="2" id="KW-1185">Reference proteome</keyword>
<evidence type="ECO:0000313" key="2">
    <source>
        <dbReference type="Proteomes" id="UP000516957"/>
    </source>
</evidence>
<proteinExistence type="predicted"/>
<dbReference type="EMBL" id="JACCBE010000001">
    <property type="protein sequence ID" value="NYD58900.1"/>
    <property type="molecule type" value="Genomic_DNA"/>
</dbReference>
<sequence>MRTFVACAPEPGDAEALAELRRDDLAPDGALSLYLLSKTHEEAIVTLTGEGDLVLGLGIDDPLNGTNLEQEAAALMAQLRQEFAAAAGLGGVELAPPQSEAEWREEGLVLLREGNV</sequence>
<comment type="caution">
    <text evidence="1">The sequence shown here is derived from an EMBL/GenBank/DDBJ whole genome shotgun (WGS) entry which is preliminary data.</text>
</comment>
<dbReference type="Proteomes" id="UP000516957">
    <property type="component" value="Unassembled WGS sequence"/>
</dbReference>
<accession>A0A7Y9JRV8</accession>
<evidence type="ECO:0000313" key="1">
    <source>
        <dbReference type="EMBL" id="NYD58900.1"/>
    </source>
</evidence>
<name>A0A7Y9JRV8_9ACTN</name>
<reference evidence="1 2" key="1">
    <citation type="submission" date="2020-07" db="EMBL/GenBank/DDBJ databases">
        <title>Sequencing the genomes of 1000 actinobacteria strains.</title>
        <authorList>
            <person name="Klenk H.-P."/>
        </authorList>
    </citation>
    <scope>NUCLEOTIDE SEQUENCE [LARGE SCALE GENOMIC DNA]</scope>
    <source>
        <strain evidence="1 2">DSM 18965</strain>
    </source>
</reference>